<accession>A0A0B2V8M1</accession>
<name>A0A0B2V8M1_TOXCA</name>
<dbReference type="EMBL" id="JPKZ01001850">
    <property type="protein sequence ID" value="KHN79756.1"/>
    <property type="molecule type" value="Genomic_DNA"/>
</dbReference>
<proteinExistence type="predicted"/>
<dbReference type="PANTHER" id="PTHR21393">
    <property type="entry name" value="MITOCHONDRIAL 28S RIBOSOMAL PROTEIN S27"/>
    <property type="match status" value="1"/>
</dbReference>
<dbReference type="GO" id="GO:0005739">
    <property type="term" value="C:mitochondrion"/>
    <property type="evidence" value="ECO:0007669"/>
    <property type="project" value="UniProtKB-SubCell"/>
</dbReference>
<protein>
    <recommendedName>
        <fullName evidence="5">28S ribosomal protein S27, mitochondrial</fullName>
    </recommendedName>
</protein>
<evidence type="ECO:0000313" key="3">
    <source>
        <dbReference type="EMBL" id="KHN79756.1"/>
    </source>
</evidence>
<evidence type="ECO:0000256" key="2">
    <source>
        <dbReference type="SAM" id="Coils"/>
    </source>
</evidence>
<dbReference type="Pfam" id="PF10037">
    <property type="entry name" value="MRP-S27"/>
    <property type="match status" value="2"/>
</dbReference>
<dbReference type="InterPro" id="IPR034913">
    <property type="entry name" value="mS27/PTCD2"/>
</dbReference>
<organism evidence="3 4">
    <name type="scientific">Toxocara canis</name>
    <name type="common">Canine roundworm</name>
    <dbReference type="NCBI Taxonomy" id="6265"/>
    <lineage>
        <taxon>Eukaryota</taxon>
        <taxon>Metazoa</taxon>
        <taxon>Ecdysozoa</taxon>
        <taxon>Nematoda</taxon>
        <taxon>Chromadorea</taxon>
        <taxon>Rhabditida</taxon>
        <taxon>Spirurina</taxon>
        <taxon>Ascaridomorpha</taxon>
        <taxon>Ascaridoidea</taxon>
        <taxon>Toxocaridae</taxon>
        <taxon>Toxocara</taxon>
    </lineage>
</organism>
<dbReference type="Proteomes" id="UP000031036">
    <property type="component" value="Unassembled WGS sequence"/>
</dbReference>
<comment type="subcellular location">
    <subcellularLocation>
        <location evidence="1">Mitochondrion</location>
    </subcellularLocation>
</comment>
<dbReference type="STRING" id="6265.A0A0B2V8M1"/>
<keyword evidence="4" id="KW-1185">Reference proteome</keyword>
<dbReference type="AlphaFoldDB" id="A0A0B2V8M1"/>
<feature type="coiled-coil region" evidence="2">
    <location>
        <begin position="595"/>
        <end position="627"/>
    </location>
</feature>
<dbReference type="InterPro" id="IPR019266">
    <property type="entry name" value="Ribosomal_mS27"/>
</dbReference>
<dbReference type="OrthoDB" id="19830at2759"/>
<comment type="caution">
    <text evidence="3">The sequence shown here is derived from an EMBL/GenBank/DDBJ whole genome shotgun (WGS) entry which is preliminary data.</text>
</comment>
<gene>
    <name evidence="3" type="ORF">Tcan_15083</name>
</gene>
<evidence type="ECO:0000256" key="1">
    <source>
        <dbReference type="ARBA" id="ARBA00004173"/>
    </source>
</evidence>
<evidence type="ECO:0008006" key="5">
    <source>
        <dbReference type="Google" id="ProtNLM"/>
    </source>
</evidence>
<evidence type="ECO:0000313" key="4">
    <source>
        <dbReference type="Proteomes" id="UP000031036"/>
    </source>
</evidence>
<dbReference type="PANTHER" id="PTHR21393:SF0">
    <property type="entry name" value="SMALL RIBOSOMAL SUBUNIT PROTEIN MS27"/>
    <property type="match status" value="1"/>
</dbReference>
<keyword evidence="2" id="KW-0175">Coiled coil</keyword>
<sequence>MLVFGRYSRCWRITRGCLRVLRRTLLTERFAMDEEWAARRQTLDTLALGGDYEWIAAVQKKFVGGGIASAVDVDAAVCAAEEKDQLEDLIDLVYRLRHTRNTADTLPSTEYALLRSMLRHDAMHWLFKILADPINYGVFLNEHSACLAIDHLLKAKNFAGAAKVASVVMQQEILTCELLNILSIYAALRWLDLPPEQRVFDASVQPTVAAEEEVNEEEMRTMKFAYLKNAHFDDHFDILDAERLVGKTLLWMVERTSLESNLIRSIQAVGALFFEKFDLLSQLLLGEPLMPAAVDFCRTELQRRVTSAGEESDTKYEQLLEKVEKCSRLETSKSLWSAVEEHLRRIQMEEEKQLIDTQRNLFKEWANRRTALIGAQVSAAKVASVVMQQEILTCELLNILSIYAALRWLDLPPEQRVFDASVQPTVAAEEEVNEEEMRTMKFAYLKNAHFDDHFDILDAERLVGKTLLWMVERTSLESNLIRSIQAVGALFFEKFDLLSQLLLGEPLMPAAVDFCRTELQRRVTSAGEESDTKYEQLLEKVEKCSRLETSKSLWSAVEEHLRRIQMEEEKQLIDTQRNLFKEWANRRTALIGAQAEHLNCRLALEEIEKQKAELEAKREVVHFFENRMRWEDQAKRKDEIFDEIRERHADDDLTEEEYSVTIFEKVRQGVRERWINS</sequence>
<reference evidence="3 4" key="1">
    <citation type="submission" date="2014-11" db="EMBL/GenBank/DDBJ databases">
        <title>Genetic blueprint of the zoonotic pathogen Toxocara canis.</title>
        <authorList>
            <person name="Zhu X.-Q."/>
            <person name="Korhonen P.K."/>
            <person name="Cai H."/>
            <person name="Young N.D."/>
            <person name="Nejsum P."/>
            <person name="von Samson-Himmelstjerna G."/>
            <person name="Boag P.R."/>
            <person name="Tan P."/>
            <person name="Li Q."/>
            <person name="Min J."/>
            <person name="Yang Y."/>
            <person name="Wang X."/>
            <person name="Fang X."/>
            <person name="Hall R.S."/>
            <person name="Hofmann A."/>
            <person name="Sternberg P.W."/>
            <person name="Jex A.R."/>
            <person name="Gasser R.B."/>
        </authorList>
    </citation>
    <scope>NUCLEOTIDE SEQUENCE [LARGE SCALE GENOMIC DNA]</scope>
    <source>
        <strain evidence="3">PN_DK_2014</strain>
    </source>
</reference>